<dbReference type="AlphaFoldDB" id="A0A0N4Z1P8"/>
<dbReference type="PRINTS" id="PR01491">
    <property type="entry name" value="KVCHANNEL"/>
</dbReference>
<dbReference type="Pfam" id="PF00520">
    <property type="entry name" value="Ion_trans"/>
    <property type="match status" value="1"/>
</dbReference>
<comment type="subcellular location">
    <subcellularLocation>
        <location evidence="1">Cell membrane</location>
        <topology evidence="1">Multi-pass membrane protein</topology>
    </subcellularLocation>
</comment>
<protein>
    <submittedName>
        <fullName evidence="18">BTB domain-containing protein</fullName>
    </submittedName>
</protein>
<keyword evidence="12" id="KW-0407">Ion channel</keyword>
<dbReference type="Proteomes" id="UP000038045">
    <property type="component" value="Unplaced"/>
</dbReference>
<evidence type="ECO:0000256" key="13">
    <source>
        <dbReference type="SAM" id="MobiDB-lite"/>
    </source>
</evidence>
<dbReference type="PANTHER" id="PTHR11537:SF254">
    <property type="entry name" value="POTASSIUM VOLTAGE-GATED CHANNEL PROTEIN SHAB"/>
    <property type="match status" value="1"/>
</dbReference>
<keyword evidence="4" id="KW-0633">Potassium transport</keyword>
<dbReference type="PANTHER" id="PTHR11537">
    <property type="entry name" value="VOLTAGE-GATED POTASSIUM CHANNEL"/>
    <property type="match status" value="1"/>
</dbReference>
<evidence type="ECO:0000256" key="14">
    <source>
        <dbReference type="SAM" id="Phobius"/>
    </source>
</evidence>
<keyword evidence="3" id="KW-1003">Cell membrane</keyword>
<feature type="compositionally biased region" description="Polar residues" evidence="13">
    <location>
        <begin position="8"/>
        <end position="23"/>
    </location>
</feature>
<dbReference type="GO" id="GO:0051260">
    <property type="term" value="P:protein homooligomerization"/>
    <property type="evidence" value="ECO:0007669"/>
    <property type="project" value="InterPro"/>
</dbReference>
<feature type="domain" description="Potassium channel tetramerisation-type BTB" evidence="16">
    <location>
        <begin position="133"/>
        <end position="231"/>
    </location>
</feature>
<dbReference type="PRINTS" id="PR01494">
    <property type="entry name" value="KV9CHANNEL"/>
</dbReference>
<evidence type="ECO:0000256" key="7">
    <source>
        <dbReference type="ARBA" id="ARBA00022882"/>
    </source>
</evidence>
<dbReference type="Gene3D" id="3.30.710.10">
    <property type="entry name" value="Potassium Channel Kv1.1, Chain A"/>
    <property type="match status" value="1"/>
</dbReference>
<evidence type="ECO:0000256" key="11">
    <source>
        <dbReference type="ARBA" id="ARBA00023136"/>
    </source>
</evidence>
<accession>A0A0N4Z1P8</accession>
<dbReference type="InterPro" id="IPR028325">
    <property type="entry name" value="VG_K_chnl"/>
</dbReference>
<dbReference type="SUPFAM" id="SSF54695">
    <property type="entry name" value="POZ domain"/>
    <property type="match status" value="1"/>
</dbReference>
<evidence type="ECO:0000256" key="6">
    <source>
        <dbReference type="ARBA" id="ARBA00022826"/>
    </source>
</evidence>
<keyword evidence="5 14" id="KW-0812">Transmembrane</keyword>
<dbReference type="InterPro" id="IPR003131">
    <property type="entry name" value="T1-type_BTB"/>
</dbReference>
<dbReference type="InterPro" id="IPR003968">
    <property type="entry name" value="K_chnl_volt-dep_Kv"/>
</dbReference>
<organism evidence="17 18">
    <name type="scientific">Parastrongyloides trichosuri</name>
    <name type="common">Possum-specific nematode worm</name>
    <dbReference type="NCBI Taxonomy" id="131310"/>
    <lineage>
        <taxon>Eukaryota</taxon>
        <taxon>Metazoa</taxon>
        <taxon>Ecdysozoa</taxon>
        <taxon>Nematoda</taxon>
        <taxon>Chromadorea</taxon>
        <taxon>Rhabditida</taxon>
        <taxon>Tylenchina</taxon>
        <taxon>Panagrolaimomorpha</taxon>
        <taxon>Strongyloidoidea</taxon>
        <taxon>Strongyloididae</taxon>
        <taxon>Parastrongyloides</taxon>
    </lineage>
</organism>
<keyword evidence="9 14" id="KW-1133">Transmembrane helix</keyword>
<dbReference type="GO" id="GO:0008076">
    <property type="term" value="C:voltage-gated potassium channel complex"/>
    <property type="evidence" value="ECO:0007669"/>
    <property type="project" value="InterPro"/>
</dbReference>
<evidence type="ECO:0000256" key="1">
    <source>
        <dbReference type="ARBA" id="ARBA00004651"/>
    </source>
</evidence>
<feature type="transmembrane region" description="Helical" evidence="14">
    <location>
        <begin position="328"/>
        <end position="348"/>
    </location>
</feature>
<feature type="transmembrane region" description="Helical" evidence="14">
    <location>
        <begin position="360"/>
        <end position="378"/>
    </location>
</feature>
<dbReference type="InterPro" id="IPR011333">
    <property type="entry name" value="SKP1/BTB/POZ_sf"/>
</dbReference>
<evidence type="ECO:0000256" key="4">
    <source>
        <dbReference type="ARBA" id="ARBA00022538"/>
    </source>
</evidence>
<feature type="transmembrane region" description="Helical" evidence="14">
    <location>
        <begin position="501"/>
        <end position="522"/>
    </location>
</feature>
<reference evidence="18" key="1">
    <citation type="submission" date="2017-02" db="UniProtKB">
        <authorList>
            <consortium name="WormBaseParasite"/>
        </authorList>
    </citation>
    <scope>IDENTIFICATION</scope>
</reference>
<evidence type="ECO:0000259" key="16">
    <source>
        <dbReference type="Pfam" id="PF02214"/>
    </source>
</evidence>
<dbReference type="Gene3D" id="1.10.287.70">
    <property type="match status" value="1"/>
</dbReference>
<proteinExistence type="predicted"/>
<feature type="transmembrane region" description="Helical" evidence="14">
    <location>
        <begin position="286"/>
        <end position="308"/>
    </location>
</feature>
<dbReference type="WBParaSite" id="PTRK_0000079400.1">
    <property type="protein sequence ID" value="PTRK_0000079400.1"/>
    <property type="gene ID" value="PTRK_0000079400"/>
</dbReference>
<dbReference type="SUPFAM" id="SSF81324">
    <property type="entry name" value="Voltage-gated potassium channels"/>
    <property type="match status" value="1"/>
</dbReference>
<dbReference type="CDD" id="cd18317">
    <property type="entry name" value="BTB_POZ_Kv"/>
    <property type="match status" value="1"/>
</dbReference>
<feature type="transmembrane region" description="Helical" evidence="14">
    <location>
        <begin position="440"/>
        <end position="460"/>
    </location>
</feature>
<sequence length="550" mass="62976">MALDIKENSSSQATPFESYLQQPTTKSPSVCLKKFDEYIFDNRNDNSCNMKSDNKCILSISSPTVTRSRINSRLAENDFNESIKNKDIINNVNLDSPFDFCTGYDLQYTDNNTKKCQVIRKVGQYSKQSEFLLLNIGGQHFRIKTNTIKYRCPVSLLGVFCDLSHEERLTQCDGYIDGTDEYYWERCGRLFEPIFDFFTTGHFHKPTDICEDRVLMEIEFWKIQKTYFAPCCMGKNEKLVEYEGYEEFDDDFNNPYSGRDKGWYNGFKKRLYRICEEPTSSRVAQIFGITSIGMVIVSVSAMIVGSMPEFQKNGTLSSNNNFNSEAKPVFLLEIVEWICMIWFTIEYTLRIIVAPKKIKFIISPLNLIDIFTIVPFYLEFILSYGAMPNYAVSTIVDLKALALVLRAVRVMRVTRVFKLARYSSGLKSFGLTVRTSLPELSMLGLFLLTTVIFFSTLMYFAEKDEPNTKFRSIPAASWWCIITMTTVGYGDSLPTTAFGKFIASGASIGGVLVLAFPITMIVENFSKNYASETNDFQKVRIRRRMAKAYG</sequence>
<evidence type="ECO:0000256" key="3">
    <source>
        <dbReference type="ARBA" id="ARBA00022475"/>
    </source>
</evidence>
<dbReference type="FunFam" id="1.10.287.70:FF:000005">
    <property type="entry name" value="potassium voltage-gated channel subfamily G member 1"/>
    <property type="match status" value="1"/>
</dbReference>
<evidence type="ECO:0000256" key="2">
    <source>
        <dbReference type="ARBA" id="ARBA00022448"/>
    </source>
</evidence>
<dbReference type="GO" id="GO:0005251">
    <property type="term" value="F:delayed rectifier potassium channel activity"/>
    <property type="evidence" value="ECO:0007669"/>
    <property type="project" value="TreeGrafter"/>
</dbReference>
<dbReference type="GO" id="GO:0001508">
    <property type="term" value="P:action potential"/>
    <property type="evidence" value="ECO:0007669"/>
    <property type="project" value="TreeGrafter"/>
</dbReference>
<feature type="region of interest" description="Disordered" evidence="13">
    <location>
        <begin position="1"/>
        <end position="23"/>
    </location>
</feature>
<dbReference type="STRING" id="131310.A0A0N4Z1P8"/>
<dbReference type="InterPro" id="IPR005821">
    <property type="entry name" value="Ion_trans_dom"/>
</dbReference>
<name>A0A0N4Z1P8_PARTI</name>
<evidence type="ECO:0000256" key="8">
    <source>
        <dbReference type="ARBA" id="ARBA00022958"/>
    </source>
</evidence>
<dbReference type="InterPro" id="IPR003971">
    <property type="entry name" value="K_chnl_volt-dep_Kv5/Kv9"/>
</dbReference>
<keyword evidence="6" id="KW-0631">Potassium channel</keyword>
<feature type="transmembrane region" description="Helical" evidence="14">
    <location>
        <begin position="472"/>
        <end position="489"/>
    </location>
</feature>
<keyword evidence="10" id="KW-0406">Ion transport</keyword>
<evidence type="ECO:0000256" key="12">
    <source>
        <dbReference type="ARBA" id="ARBA00023303"/>
    </source>
</evidence>
<feature type="domain" description="Ion transport" evidence="15">
    <location>
        <begin position="285"/>
        <end position="531"/>
    </location>
</feature>
<keyword evidence="8" id="KW-0630">Potassium</keyword>
<keyword evidence="7" id="KW-0851">Voltage-gated channel</keyword>
<evidence type="ECO:0000259" key="15">
    <source>
        <dbReference type="Pfam" id="PF00520"/>
    </source>
</evidence>
<evidence type="ECO:0000256" key="9">
    <source>
        <dbReference type="ARBA" id="ARBA00022989"/>
    </source>
</evidence>
<dbReference type="Gene3D" id="1.20.120.350">
    <property type="entry name" value="Voltage-gated potassium channels. Chain C"/>
    <property type="match status" value="1"/>
</dbReference>
<dbReference type="PRINTS" id="PR00169">
    <property type="entry name" value="KCHANNEL"/>
</dbReference>
<evidence type="ECO:0000313" key="17">
    <source>
        <dbReference type="Proteomes" id="UP000038045"/>
    </source>
</evidence>
<evidence type="ECO:0000256" key="10">
    <source>
        <dbReference type="ARBA" id="ARBA00023065"/>
    </source>
</evidence>
<evidence type="ECO:0000313" key="18">
    <source>
        <dbReference type="WBParaSite" id="PTRK_0000079400.1"/>
    </source>
</evidence>
<keyword evidence="11 14" id="KW-0472">Membrane</keyword>
<keyword evidence="2" id="KW-0813">Transport</keyword>
<dbReference type="Pfam" id="PF02214">
    <property type="entry name" value="BTB_2"/>
    <property type="match status" value="1"/>
</dbReference>
<evidence type="ECO:0000256" key="5">
    <source>
        <dbReference type="ARBA" id="ARBA00022692"/>
    </source>
</evidence>
<keyword evidence="17" id="KW-1185">Reference proteome</keyword>
<dbReference type="InterPro" id="IPR027359">
    <property type="entry name" value="Volt_channel_dom_sf"/>
</dbReference>